<evidence type="ECO:0000313" key="2">
    <source>
        <dbReference type="EMBL" id="CAH3142731.1"/>
    </source>
</evidence>
<dbReference type="Proteomes" id="UP001159405">
    <property type="component" value="Unassembled WGS sequence"/>
</dbReference>
<proteinExistence type="predicted"/>
<evidence type="ECO:0000313" key="3">
    <source>
        <dbReference type="Proteomes" id="UP001159405"/>
    </source>
</evidence>
<feature type="region of interest" description="Disordered" evidence="1">
    <location>
        <begin position="345"/>
        <end position="372"/>
    </location>
</feature>
<feature type="region of interest" description="Disordered" evidence="1">
    <location>
        <begin position="238"/>
        <end position="324"/>
    </location>
</feature>
<reference evidence="2 3" key="1">
    <citation type="submission" date="2022-05" db="EMBL/GenBank/DDBJ databases">
        <authorList>
            <consortium name="Genoscope - CEA"/>
            <person name="William W."/>
        </authorList>
    </citation>
    <scope>NUCLEOTIDE SEQUENCE [LARGE SCALE GENOMIC DNA]</scope>
</reference>
<comment type="caution">
    <text evidence="2">The sequence shown here is derived from an EMBL/GenBank/DDBJ whole genome shotgun (WGS) entry which is preliminary data.</text>
</comment>
<feature type="compositionally biased region" description="Low complexity" evidence="1">
    <location>
        <begin position="345"/>
        <end position="364"/>
    </location>
</feature>
<dbReference type="EMBL" id="CALNXK010000069">
    <property type="protein sequence ID" value="CAH3142731.1"/>
    <property type="molecule type" value="Genomic_DNA"/>
</dbReference>
<name>A0ABN8PFM2_9CNID</name>
<accession>A0ABN8PFM2</accession>
<keyword evidence="3" id="KW-1185">Reference proteome</keyword>
<sequence>MDPNAVQGLRALLNLLNQPNVSREVDRLFRASTPSTASGNPSTPSVTTTAATGSTLQTPPSIRNIGPLFSARGGASRGRGRNRSRPYTSVGAQFSRVVILLGDPTEDDVPRGRARGTIRDAQREARVAFRTGMTSQEVRTTILYAFQAQGHLRTVTDCSQFEFLTCDESNKRKLVQVTNQNPSASEVKTCWRSQCPIYVRPQYALPVSTSTATSPGSASPGFLFRQVNLQNLLQSLSGQDTTPTALPTTPTTSTLTTPSTHTSTTTTTTLPTSTTSTFTTPTTTVTTPSTNTSSTTTTTLPTSTTNTITTTTTTPPTPTTTSTLTMPTITLTTATITSTLTMPTTTITAPTTTGSTSSTAPAPSVRLATPRDSDEEGMFLNEKVTIATIINI</sequence>
<gene>
    <name evidence="2" type="ORF">PLOB_00042561</name>
</gene>
<organism evidence="2 3">
    <name type="scientific">Porites lobata</name>
    <dbReference type="NCBI Taxonomy" id="104759"/>
    <lineage>
        <taxon>Eukaryota</taxon>
        <taxon>Metazoa</taxon>
        <taxon>Cnidaria</taxon>
        <taxon>Anthozoa</taxon>
        <taxon>Hexacorallia</taxon>
        <taxon>Scleractinia</taxon>
        <taxon>Fungiina</taxon>
        <taxon>Poritidae</taxon>
        <taxon>Porites</taxon>
    </lineage>
</organism>
<evidence type="ECO:0000256" key="1">
    <source>
        <dbReference type="SAM" id="MobiDB-lite"/>
    </source>
</evidence>
<protein>
    <submittedName>
        <fullName evidence="2">Uncharacterized protein</fullName>
    </submittedName>
</protein>
<feature type="region of interest" description="Disordered" evidence="1">
    <location>
        <begin position="32"/>
        <end position="88"/>
    </location>
</feature>
<feature type="compositionally biased region" description="Low complexity" evidence="1">
    <location>
        <begin position="41"/>
        <end position="59"/>
    </location>
</feature>